<feature type="transmembrane region" description="Helical" evidence="1">
    <location>
        <begin position="174"/>
        <end position="196"/>
    </location>
</feature>
<feature type="transmembrane region" description="Helical" evidence="1">
    <location>
        <begin position="27"/>
        <end position="47"/>
    </location>
</feature>
<dbReference type="AlphaFoldDB" id="A0A5C5WT25"/>
<keyword evidence="3" id="KW-1185">Reference proteome</keyword>
<dbReference type="InterPro" id="IPR004445">
    <property type="entry name" value="GltS"/>
</dbReference>
<name>A0A5C5WT25_9BACT</name>
<sequence>MTLALIATAVLLLFALALHSTFAIFRWLYLPISVTAGFIGLVLVLTASSEVLDSLLPGHDLTAVLRSVTGHWRSWPGTLIAIVFAGMLLERPSSSAADSLRRAGREGLMVWIIVLGQTAIGLALTLLWIQPRTGVPDAFGMLIETGFAGGHGTAAAMGQVFESEMSFLSGGRDLGVTMATIGLVYGVISGVVWVNLGIRRGWTRPKNSSDQQDVDAIAGDETANDTNLEQLPSSRGPAIEPLLLQMIWLTIAFAIGWLLQASVGELAEWIETAFNPASSVASEVGEAKLHQKIQLSEIVNSFPLFIYTLLGGWIVRWALSVLGISHWIDGPMISRICSMAMDILVVAAIASLDISIVSGQFESLLVLVIGGSLWTAFCLLVLSRQILPREHWFELGLINYGMSTGTTATGFVLLRMIDPKLESGAAEDYALAAPLSSPFIGGGMITIGLPILILGKVPLAIVVLSLIAIVLLLIVAARMIATKHNRSG</sequence>
<feature type="transmembrane region" description="Helical" evidence="1">
    <location>
        <begin position="429"/>
        <end position="452"/>
    </location>
</feature>
<evidence type="ECO:0000256" key="1">
    <source>
        <dbReference type="SAM" id="Phobius"/>
    </source>
</evidence>
<protein>
    <submittedName>
        <fullName evidence="2">Sodium/glutamate symporter</fullName>
    </submittedName>
</protein>
<dbReference type="PANTHER" id="PTHR36178">
    <property type="entry name" value="SLR0625 PROTEIN"/>
    <property type="match status" value="1"/>
</dbReference>
<organism evidence="2 3">
    <name type="scientific">Rubripirellula amarantea</name>
    <dbReference type="NCBI Taxonomy" id="2527999"/>
    <lineage>
        <taxon>Bacteria</taxon>
        <taxon>Pseudomonadati</taxon>
        <taxon>Planctomycetota</taxon>
        <taxon>Planctomycetia</taxon>
        <taxon>Pirellulales</taxon>
        <taxon>Pirellulaceae</taxon>
        <taxon>Rubripirellula</taxon>
    </lineage>
</organism>
<comment type="caution">
    <text evidence="2">The sequence shown here is derived from an EMBL/GenBank/DDBJ whole genome shotgun (WGS) entry which is preliminary data.</text>
</comment>
<keyword evidence="1" id="KW-0812">Transmembrane</keyword>
<feature type="transmembrane region" description="Helical" evidence="1">
    <location>
        <begin position="242"/>
        <end position="259"/>
    </location>
</feature>
<feature type="transmembrane region" description="Helical" evidence="1">
    <location>
        <begin position="108"/>
        <end position="129"/>
    </location>
</feature>
<dbReference type="OrthoDB" id="9801557at2"/>
<proteinExistence type="predicted"/>
<feature type="transmembrane region" description="Helical" evidence="1">
    <location>
        <begin position="336"/>
        <end position="357"/>
    </location>
</feature>
<dbReference type="GO" id="GO:0015501">
    <property type="term" value="F:glutamate:sodium symporter activity"/>
    <property type="evidence" value="ECO:0007669"/>
    <property type="project" value="InterPro"/>
</dbReference>
<feature type="transmembrane region" description="Helical" evidence="1">
    <location>
        <begin position="395"/>
        <end position="417"/>
    </location>
</feature>
<gene>
    <name evidence="2" type="ORF">Pla22_08510</name>
</gene>
<feature type="transmembrane region" description="Helical" evidence="1">
    <location>
        <begin position="459"/>
        <end position="481"/>
    </location>
</feature>
<dbReference type="GO" id="GO:0015813">
    <property type="term" value="P:L-glutamate transmembrane transport"/>
    <property type="evidence" value="ECO:0007669"/>
    <property type="project" value="InterPro"/>
</dbReference>
<reference evidence="2 3" key="1">
    <citation type="submission" date="2019-02" db="EMBL/GenBank/DDBJ databases">
        <title>Deep-cultivation of Planctomycetes and their phenomic and genomic characterization uncovers novel biology.</title>
        <authorList>
            <person name="Wiegand S."/>
            <person name="Jogler M."/>
            <person name="Boedeker C."/>
            <person name="Pinto D."/>
            <person name="Vollmers J."/>
            <person name="Rivas-Marin E."/>
            <person name="Kohn T."/>
            <person name="Peeters S.H."/>
            <person name="Heuer A."/>
            <person name="Rast P."/>
            <person name="Oberbeckmann S."/>
            <person name="Bunk B."/>
            <person name="Jeske O."/>
            <person name="Meyerdierks A."/>
            <person name="Storesund J.E."/>
            <person name="Kallscheuer N."/>
            <person name="Luecker S."/>
            <person name="Lage O.M."/>
            <person name="Pohl T."/>
            <person name="Merkel B.J."/>
            <person name="Hornburger P."/>
            <person name="Mueller R.-W."/>
            <person name="Bruemmer F."/>
            <person name="Labrenz M."/>
            <person name="Spormann A.M."/>
            <person name="Op Den Camp H."/>
            <person name="Overmann J."/>
            <person name="Amann R."/>
            <person name="Jetten M.S.M."/>
            <person name="Mascher T."/>
            <person name="Medema M.H."/>
            <person name="Devos D.P."/>
            <person name="Kaster A.-K."/>
            <person name="Ovreas L."/>
            <person name="Rohde M."/>
            <person name="Galperin M.Y."/>
            <person name="Jogler C."/>
        </authorList>
    </citation>
    <scope>NUCLEOTIDE SEQUENCE [LARGE SCALE GENOMIC DNA]</scope>
    <source>
        <strain evidence="2 3">Pla22</strain>
    </source>
</reference>
<accession>A0A5C5WT25</accession>
<dbReference type="Pfam" id="PF03616">
    <property type="entry name" value="Glt_symporter"/>
    <property type="match status" value="1"/>
</dbReference>
<feature type="transmembrane region" description="Helical" evidence="1">
    <location>
        <begin position="304"/>
        <end position="324"/>
    </location>
</feature>
<dbReference type="RefSeq" id="WP_146513477.1">
    <property type="nucleotide sequence ID" value="NZ_SJPI01000001.1"/>
</dbReference>
<keyword evidence="1" id="KW-0472">Membrane</keyword>
<evidence type="ECO:0000313" key="3">
    <source>
        <dbReference type="Proteomes" id="UP000316598"/>
    </source>
</evidence>
<keyword evidence="1" id="KW-1133">Transmembrane helix</keyword>
<dbReference type="GO" id="GO:0016020">
    <property type="term" value="C:membrane"/>
    <property type="evidence" value="ECO:0007669"/>
    <property type="project" value="InterPro"/>
</dbReference>
<dbReference type="EMBL" id="SJPI01000001">
    <property type="protein sequence ID" value="TWT53223.1"/>
    <property type="molecule type" value="Genomic_DNA"/>
</dbReference>
<evidence type="ECO:0000313" key="2">
    <source>
        <dbReference type="EMBL" id="TWT53223.1"/>
    </source>
</evidence>
<dbReference type="Proteomes" id="UP000316598">
    <property type="component" value="Unassembled WGS sequence"/>
</dbReference>
<dbReference type="PANTHER" id="PTHR36178:SF1">
    <property type="entry name" value="SODIUM_GLUTAMATE SYMPORTER"/>
    <property type="match status" value="1"/>
</dbReference>
<feature type="transmembrane region" description="Helical" evidence="1">
    <location>
        <begin position="363"/>
        <end position="383"/>
    </location>
</feature>